<evidence type="ECO:0000256" key="3">
    <source>
        <dbReference type="ARBA" id="ARBA00022692"/>
    </source>
</evidence>
<dbReference type="GO" id="GO:0005886">
    <property type="term" value="C:plasma membrane"/>
    <property type="evidence" value="ECO:0007669"/>
    <property type="project" value="UniProtKB-SubCell"/>
</dbReference>
<sequence>MDPSLLAGFALVSLTLACTPGADWAYIISSAISRRSFVPAVIGLLVGYLFHTALVAAGIAALVAGSPQLLSWLTAIGALYLFWLGISTLRNWKSAAFHDGPLEEIEAEDRLEMADASAPQPTSGTLTMIRKPKLRRATPRADFAKGLLTSATNPKALLLYVALIPQFITEAAAWPLALQTTLLGLLHFTVSIGVYFAVALGARILLRSRPLAARVVTVLSGLIMICLSIGLIFEQILLK</sequence>
<dbReference type="EMBL" id="CP034412">
    <property type="protein sequence ID" value="QCY47372.1"/>
    <property type="molecule type" value="Genomic_DNA"/>
</dbReference>
<evidence type="ECO:0000256" key="2">
    <source>
        <dbReference type="ARBA" id="ARBA00022475"/>
    </source>
</evidence>
<dbReference type="GO" id="GO:0015171">
    <property type="term" value="F:amino acid transmembrane transporter activity"/>
    <property type="evidence" value="ECO:0007669"/>
    <property type="project" value="TreeGrafter"/>
</dbReference>
<proteinExistence type="predicted"/>
<gene>
    <name evidence="7" type="ORF">GcLGCM259_1648</name>
</gene>
<dbReference type="PANTHER" id="PTHR30086">
    <property type="entry name" value="ARGININE EXPORTER PROTEIN ARGO"/>
    <property type="match status" value="1"/>
</dbReference>
<dbReference type="PANTHER" id="PTHR30086:SF20">
    <property type="entry name" value="ARGININE EXPORTER PROTEIN ARGO-RELATED"/>
    <property type="match status" value="1"/>
</dbReference>
<feature type="transmembrane region" description="Helical" evidence="6">
    <location>
        <begin position="37"/>
        <end position="62"/>
    </location>
</feature>
<evidence type="ECO:0000256" key="5">
    <source>
        <dbReference type="ARBA" id="ARBA00023136"/>
    </source>
</evidence>
<reference evidence="7 8" key="1">
    <citation type="submission" date="2018-12" db="EMBL/GenBank/DDBJ databases">
        <title>Complete Genome Sequence of Glutamicibacter creatinolyticus strain LGCM259,isolated from an abscess of a 12-year-old mare in Italy.</title>
        <authorList>
            <person name="Santos R.G."/>
            <person name="Silva A.L."/>
            <person name="Seyffert N."/>
            <person name="Castro T.L.P."/>
            <person name="Attili A.R."/>
            <person name="Rifici C."/>
            <person name="Mazzullo G."/>
            <person name="Brenig B."/>
            <person name="Venanzi F."/>
            <person name="Azevedo V."/>
        </authorList>
    </citation>
    <scope>NUCLEOTIDE SEQUENCE [LARGE SCALE GENOMIC DNA]</scope>
    <source>
        <strain evidence="7 8">LGCM 259</strain>
    </source>
</reference>
<feature type="transmembrane region" description="Helical" evidence="6">
    <location>
        <begin position="185"/>
        <end position="205"/>
    </location>
</feature>
<dbReference type="Proteomes" id="UP000307000">
    <property type="component" value="Chromosome"/>
</dbReference>
<evidence type="ECO:0000256" key="6">
    <source>
        <dbReference type="SAM" id="Phobius"/>
    </source>
</evidence>
<evidence type="ECO:0000313" key="7">
    <source>
        <dbReference type="EMBL" id="QCY47372.1"/>
    </source>
</evidence>
<keyword evidence="3 6" id="KW-0812">Transmembrane</keyword>
<dbReference type="InterPro" id="IPR001123">
    <property type="entry name" value="LeuE-type"/>
</dbReference>
<feature type="transmembrane region" description="Helical" evidence="6">
    <location>
        <begin position="69"/>
        <end position="86"/>
    </location>
</feature>
<dbReference type="RefSeq" id="WP_138177752.1">
    <property type="nucleotide sequence ID" value="NZ_BAAAGL010000016.1"/>
</dbReference>
<dbReference type="Pfam" id="PF01810">
    <property type="entry name" value="LysE"/>
    <property type="match status" value="1"/>
</dbReference>
<keyword evidence="8" id="KW-1185">Reference proteome</keyword>
<keyword evidence="4 6" id="KW-1133">Transmembrane helix</keyword>
<name>A0A5B7WTZ2_9MICC</name>
<keyword evidence="5 6" id="KW-0472">Membrane</keyword>
<comment type="subcellular location">
    <subcellularLocation>
        <location evidence="1">Cell membrane</location>
        <topology evidence="1">Multi-pass membrane protein</topology>
    </subcellularLocation>
</comment>
<evidence type="ECO:0000313" key="8">
    <source>
        <dbReference type="Proteomes" id="UP000307000"/>
    </source>
</evidence>
<protein>
    <submittedName>
        <fullName evidence="7">Threonine/homoserine/homoserine lactone efflux protein</fullName>
    </submittedName>
</protein>
<dbReference type="KEGG" id="gcr:GcLGCM259_1648"/>
<feature type="transmembrane region" description="Helical" evidence="6">
    <location>
        <begin position="157"/>
        <end position="178"/>
    </location>
</feature>
<accession>A0A5B7WTZ2</accession>
<organism evidence="7 8">
    <name type="scientific">Glutamicibacter creatinolyticus</name>
    <dbReference type="NCBI Taxonomy" id="162496"/>
    <lineage>
        <taxon>Bacteria</taxon>
        <taxon>Bacillati</taxon>
        <taxon>Actinomycetota</taxon>
        <taxon>Actinomycetes</taxon>
        <taxon>Micrococcales</taxon>
        <taxon>Micrococcaceae</taxon>
        <taxon>Glutamicibacter</taxon>
    </lineage>
</organism>
<dbReference type="AlphaFoldDB" id="A0A5B7WTZ2"/>
<feature type="transmembrane region" description="Helical" evidence="6">
    <location>
        <begin position="211"/>
        <end position="233"/>
    </location>
</feature>
<evidence type="ECO:0000256" key="1">
    <source>
        <dbReference type="ARBA" id="ARBA00004651"/>
    </source>
</evidence>
<keyword evidence="2" id="KW-1003">Cell membrane</keyword>
<evidence type="ECO:0000256" key="4">
    <source>
        <dbReference type="ARBA" id="ARBA00022989"/>
    </source>
</evidence>